<dbReference type="EC" id="3.4.21.-" evidence="4"/>
<dbReference type="InterPro" id="IPR001254">
    <property type="entry name" value="Trypsin_dom"/>
</dbReference>
<comment type="caution">
    <text evidence="4">The sequence shown here is derived from an EMBL/GenBank/DDBJ whole genome shotgun (WGS) entry which is preliminary data.</text>
</comment>
<dbReference type="PANTHER" id="PTHR24250:SF27">
    <property type="entry name" value="ELASTASE 2 LIKE"/>
    <property type="match status" value="1"/>
</dbReference>
<evidence type="ECO:0000256" key="1">
    <source>
        <dbReference type="ARBA" id="ARBA00023157"/>
    </source>
</evidence>
<reference evidence="4 5" key="1">
    <citation type="submission" date="2024-06" db="EMBL/GenBank/DDBJ databases">
        <title>The Natural Products Discovery Center: Release of the First 8490 Sequenced Strains for Exploring Actinobacteria Biosynthetic Diversity.</title>
        <authorList>
            <person name="Kalkreuter E."/>
            <person name="Kautsar S.A."/>
            <person name="Yang D."/>
            <person name="Bader C.D."/>
            <person name="Teijaro C.N."/>
            <person name="Fluegel L."/>
            <person name="Davis C.M."/>
            <person name="Simpson J.R."/>
            <person name="Lauterbach L."/>
            <person name="Steele A.D."/>
            <person name="Gui C."/>
            <person name="Meng S."/>
            <person name="Li G."/>
            <person name="Viehrig K."/>
            <person name="Ye F."/>
            <person name="Su P."/>
            <person name="Kiefer A.F."/>
            <person name="Nichols A."/>
            <person name="Cepeda A.J."/>
            <person name="Yan W."/>
            <person name="Fan B."/>
            <person name="Jiang Y."/>
            <person name="Adhikari A."/>
            <person name="Zheng C.-J."/>
            <person name="Schuster L."/>
            <person name="Cowan T.M."/>
            <person name="Smanski M.J."/>
            <person name="Chevrette M.G."/>
            <person name="De Carvalho L.P.S."/>
            <person name="Shen B."/>
        </authorList>
    </citation>
    <scope>NUCLEOTIDE SEQUENCE [LARGE SCALE GENOMIC DNA]</scope>
    <source>
        <strain evidence="4 5">NPDC052347</strain>
    </source>
</reference>
<dbReference type="PRINTS" id="PR00722">
    <property type="entry name" value="CHYMOTRYPSIN"/>
</dbReference>
<feature type="domain" description="Peptidase S1" evidence="3">
    <location>
        <begin position="31"/>
        <end position="253"/>
    </location>
</feature>
<evidence type="ECO:0000313" key="4">
    <source>
        <dbReference type="EMBL" id="MEV5506811.1"/>
    </source>
</evidence>
<dbReference type="RefSeq" id="WP_109280943.1">
    <property type="nucleotide sequence ID" value="NZ_JBFAUK010000006.1"/>
</dbReference>
<keyword evidence="2" id="KW-0732">Signal</keyword>
<gene>
    <name evidence="4" type="ORF">AB0L16_10075</name>
</gene>
<dbReference type="EMBL" id="JBFAUK010000006">
    <property type="protein sequence ID" value="MEV5506811.1"/>
    <property type="molecule type" value="Genomic_DNA"/>
</dbReference>
<dbReference type="InterPro" id="IPR043504">
    <property type="entry name" value="Peptidase_S1_PA_chymotrypsin"/>
</dbReference>
<feature type="chain" id="PRO_5045729008" evidence="2">
    <location>
        <begin position="32"/>
        <end position="532"/>
    </location>
</feature>
<dbReference type="InterPro" id="IPR001314">
    <property type="entry name" value="Peptidase_S1A"/>
</dbReference>
<evidence type="ECO:0000259" key="3">
    <source>
        <dbReference type="PROSITE" id="PS50240"/>
    </source>
</evidence>
<dbReference type="GO" id="GO:0016787">
    <property type="term" value="F:hydrolase activity"/>
    <property type="evidence" value="ECO:0007669"/>
    <property type="project" value="UniProtKB-KW"/>
</dbReference>
<dbReference type="Pfam" id="PF00089">
    <property type="entry name" value="Trypsin"/>
    <property type="match status" value="1"/>
</dbReference>
<keyword evidence="4" id="KW-0378">Hydrolase</keyword>
<name>A0ABV3JV94_STRON</name>
<dbReference type="PROSITE" id="PS50240">
    <property type="entry name" value="TRYPSIN_DOM"/>
    <property type="match status" value="1"/>
</dbReference>
<sequence>MPAIRSRTTWVTGLLASAVAASLMTAAPANAVNGSTAKDGSYPFMVKLDIGSGERSCSGALVEQQWVVTAASCFAEKPTQSLEVPAGAPKLKTTAIIGRADLTRDTGTVVDVVELVPRSDRDVVMARLAKPVMGTMPAGVSTSAPLPSEDLWVAGYGRTKDEWAPDRIHYGKFGVGSVQGSDVTLTGKSDDAVVCQGDTGGPAFREIGGRYELVGVNSRSWQGGCLGSESETRKGAVDARVDDIAGWIQSVSSRTLLARSQWKDATYLASGYFTGPDNGKRRMDLFVIWKDGKASLFQGADHDDPKQPFSAEHQIEKPGSYWTSARAITGGKFTENGSDGITVRWANGKVSTYLHVDQTGVHDEVTLRAGGGDNPFWKNARLITAGRYTENSLRDDLLVIWEDGSTSMYTDIGTKGLSGWVQLTKADSGWKNAVQISAGEFAGKKTADLVIRWNDGQTQIFPGVDTAGYHGSRISIRPVGSAWKNAEILTVGSFVSRSDHPNDVLVRWNDGNLSYYPGVDTAGTHGEVQLVG</sequence>
<protein>
    <submittedName>
        <fullName evidence="4">Trypsin-like serine protease</fullName>
        <ecNumber evidence="4">3.4.21.-</ecNumber>
    </submittedName>
</protein>
<dbReference type="Gene3D" id="2.40.10.10">
    <property type="entry name" value="Trypsin-like serine proteases"/>
    <property type="match status" value="1"/>
</dbReference>
<dbReference type="PANTHER" id="PTHR24250">
    <property type="entry name" value="CHYMOTRYPSIN-RELATED"/>
    <property type="match status" value="1"/>
</dbReference>
<dbReference type="Proteomes" id="UP001552594">
    <property type="component" value="Unassembled WGS sequence"/>
</dbReference>
<organism evidence="4 5">
    <name type="scientific">Streptomyces orinoci</name>
    <name type="common">Streptoverticillium orinoci</name>
    <dbReference type="NCBI Taxonomy" id="67339"/>
    <lineage>
        <taxon>Bacteria</taxon>
        <taxon>Bacillati</taxon>
        <taxon>Actinomycetota</taxon>
        <taxon>Actinomycetes</taxon>
        <taxon>Kitasatosporales</taxon>
        <taxon>Streptomycetaceae</taxon>
        <taxon>Streptomyces</taxon>
    </lineage>
</organism>
<feature type="signal peptide" evidence="2">
    <location>
        <begin position="1"/>
        <end position="31"/>
    </location>
</feature>
<proteinExistence type="predicted"/>
<dbReference type="SMART" id="SM00020">
    <property type="entry name" value="Tryp_SPc"/>
    <property type="match status" value="1"/>
</dbReference>
<accession>A0ABV3JV94</accession>
<evidence type="ECO:0000313" key="5">
    <source>
        <dbReference type="Proteomes" id="UP001552594"/>
    </source>
</evidence>
<dbReference type="SUPFAM" id="SSF50494">
    <property type="entry name" value="Trypsin-like serine proteases"/>
    <property type="match status" value="1"/>
</dbReference>
<dbReference type="InterPro" id="IPR009003">
    <property type="entry name" value="Peptidase_S1_PA"/>
</dbReference>
<keyword evidence="1" id="KW-1015">Disulfide bond</keyword>
<keyword evidence="5" id="KW-1185">Reference proteome</keyword>
<evidence type="ECO:0000256" key="2">
    <source>
        <dbReference type="SAM" id="SignalP"/>
    </source>
</evidence>